<dbReference type="Pfam" id="PF04468">
    <property type="entry name" value="PSP1"/>
    <property type="match status" value="1"/>
</dbReference>
<comment type="caution">
    <text evidence="2">The sequence shown here is derived from an EMBL/GenBank/DDBJ whole genome shotgun (WGS) entry which is preliminary data.</text>
</comment>
<sequence>MGHVGRFRSADGLGYRRGQRVIVRTARGLECGEVLSDDPGSQAESDGPLLRRMTDADEMLAERLRRNRDAASEACVRLLAERGSNAVLLDVEHLFDGRGLYFYFLGDVDSTTEAISAELADAYNAEARFGQFADALEQGCGPGCGTAEAENGCGTAGGCATCAVASACSR</sequence>
<accession>A0A5C6AKE2</accession>
<reference evidence="2 3" key="1">
    <citation type="submission" date="2019-02" db="EMBL/GenBank/DDBJ databases">
        <title>Deep-cultivation of Planctomycetes and their phenomic and genomic characterization uncovers novel biology.</title>
        <authorList>
            <person name="Wiegand S."/>
            <person name="Jogler M."/>
            <person name="Boedeker C."/>
            <person name="Pinto D."/>
            <person name="Vollmers J."/>
            <person name="Rivas-Marin E."/>
            <person name="Kohn T."/>
            <person name="Peeters S.H."/>
            <person name="Heuer A."/>
            <person name="Rast P."/>
            <person name="Oberbeckmann S."/>
            <person name="Bunk B."/>
            <person name="Jeske O."/>
            <person name="Meyerdierks A."/>
            <person name="Storesund J.E."/>
            <person name="Kallscheuer N."/>
            <person name="Luecker S."/>
            <person name="Lage O.M."/>
            <person name="Pohl T."/>
            <person name="Merkel B.J."/>
            <person name="Hornburger P."/>
            <person name="Mueller R.-W."/>
            <person name="Bruemmer F."/>
            <person name="Labrenz M."/>
            <person name="Spormann A.M."/>
            <person name="Op Den Camp H."/>
            <person name="Overmann J."/>
            <person name="Amann R."/>
            <person name="Jetten M.S.M."/>
            <person name="Mascher T."/>
            <person name="Medema M.H."/>
            <person name="Devos D.P."/>
            <person name="Kaster A.-K."/>
            <person name="Ovreas L."/>
            <person name="Rohde M."/>
            <person name="Galperin M.Y."/>
            <person name="Jogler C."/>
        </authorList>
    </citation>
    <scope>NUCLEOTIDE SEQUENCE [LARGE SCALE GENOMIC DNA]</scope>
    <source>
        <strain evidence="2 3">Pla108</strain>
    </source>
</reference>
<evidence type="ECO:0000313" key="3">
    <source>
        <dbReference type="Proteomes" id="UP000317421"/>
    </source>
</evidence>
<evidence type="ECO:0000313" key="2">
    <source>
        <dbReference type="EMBL" id="TWT99718.1"/>
    </source>
</evidence>
<dbReference type="InterPro" id="IPR007557">
    <property type="entry name" value="PSP1_C"/>
</dbReference>
<dbReference type="PROSITE" id="PS51411">
    <property type="entry name" value="PSP1_C"/>
    <property type="match status" value="1"/>
</dbReference>
<name>A0A5C6AKE2_9BACT</name>
<dbReference type="Proteomes" id="UP000317421">
    <property type="component" value="Unassembled WGS sequence"/>
</dbReference>
<keyword evidence="3" id="KW-1185">Reference proteome</keyword>
<protein>
    <recommendedName>
        <fullName evidence="1">PSP1 C-terminal domain-containing protein</fullName>
    </recommendedName>
</protein>
<gene>
    <name evidence="2" type="ORF">Pla108_06610</name>
</gene>
<organism evidence="2 3">
    <name type="scientific">Botrimarina colliarenosi</name>
    <dbReference type="NCBI Taxonomy" id="2528001"/>
    <lineage>
        <taxon>Bacteria</taxon>
        <taxon>Pseudomonadati</taxon>
        <taxon>Planctomycetota</taxon>
        <taxon>Planctomycetia</taxon>
        <taxon>Pirellulales</taxon>
        <taxon>Lacipirellulaceae</taxon>
        <taxon>Botrimarina</taxon>
    </lineage>
</organism>
<dbReference type="AlphaFoldDB" id="A0A5C6AKE2"/>
<evidence type="ECO:0000259" key="1">
    <source>
        <dbReference type="PROSITE" id="PS51411"/>
    </source>
</evidence>
<proteinExistence type="predicted"/>
<feature type="domain" description="PSP1 C-terminal" evidence="1">
    <location>
        <begin position="47"/>
        <end position="132"/>
    </location>
</feature>
<dbReference type="EMBL" id="SJPR01000001">
    <property type="protein sequence ID" value="TWT99718.1"/>
    <property type="molecule type" value="Genomic_DNA"/>
</dbReference>